<reference evidence="2 4" key="1">
    <citation type="submission" date="2014-08" db="EMBL/GenBank/DDBJ databases">
        <title>Complete genome sequence of Corynebacterium imitans DSM 44264, isolated from a five-month-old boy with suspected pharyngeal diphtheria.</title>
        <authorList>
            <person name="Mollmann S."/>
            <person name="Albersmeier A."/>
            <person name="Ruckert C."/>
            <person name="Tauch A."/>
        </authorList>
    </citation>
    <scope>NUCLEOTIDE SEQUENCE [LARGE SCALE GENOMIC DNA]</scope>
    <source>
        <strain evidence="2 4">DSM 44264</strain>
    </source>
</reference>
<evidence type="ECO:0000313" key="2">
    <source>
        <dbReference type="EMBL" id="AIJ33437.1"/>
    </source>
</evidence>
<dbReference type="Proteomes" id="UP000215374">
    <property type="component" value="Chromosome 1"/>
</dbReference>
<dbReference type="KEGG" id="cii:CIMIT_05550"/>
<dbReference type="Pfam" id="PF13443">
    <property type="entry name" value="HTH_26"/>
    <property type="match status" value="1"/>
</dbReference>
<proteinExistence type="predicted"/>
<dbReference type="Proteomes" id="UP000028780">
    <property type="component" value="Chromosome"/>
</dbReference>
<dbReference type="RefSeq" id="WP_038590246.1">
    <property type="nucleotide sequence ID" value="NZ_CP009211.1"/>
</dbReference>
<accession>A0A076NR83</accession>
<dbReference type="OrthoDB" id="4424911at2"/>
<reference evidence="3 5" key="2">
    <citation type="submission" date="2017-06" db="EMBL/GenBank/DDBJ databases">
        <authorList>
            <consortium name="Pathogen Informatics"/>
        </authorList>
    </citation>
    <scope>NUCLEOTIDE SEQUENCE [LARGE SCALE GENOMIC DNA]</scope>
    <source>
        <strain evidence="3 5">NCTC13015</strain>
    </source>
</reference>
<evidence type="ECO:0000313" key="3">
    <source>
        <dbReference type="EMBL" id="SNV69740.1"/>
    </source>
</evidence>
<dbReference type="AlphaFoldDB" id="A0A076NR83"/>
<protein>
    <recommendedName>
        <fullName evidence="1">HTH cro/C1-type domain-containing protein</fullName>
    </recommendedName>
</protein>
<evidence type="ECO:0000259" key="1">
    <source>
        <dbReference type="Pfam" id="PF13443"/>
    </source>
</evidence>
<dbReference type="EMBL" id="CP009211">
    <property type="protein sequence ID" value="AIJ33437.1"/>
    <property type="molecule type" value="Genomic_DNA"/>
</dbReference>
<dbReference type="STRING" id="156978.CIMIT_05550"/>
<evidence type="ECO:0000313" key="5">
    <source>
        <dbReference type="Proteomes" id="UP000215374"/>
    </source>
</evidence>
<sequence length="73" mass="8121">MSKYLLSLDEIDRVKRLHHISSATGLEERTGVTRKTWSTALNTRRPTIHVLEALAALGADPARILVREDEAVA</sequence>
<feature type="domain" description="HTH cro/C1-type" evidence="1">
    <location>
        <begin position="12"/>
        <end position="69"/>
    </location>
</feature>
<evidence type="ECO:0000313" key="4">
    <source>
        <dbReference type="Proteomes" id="UP000028780"/>
    </source>
</evidence>
<dbReference type="HOGENOM" id="CLU_2698364_0_0_11"/>
<organism evidence="2 4">
    <name type="scientific">Corynebacterium imitans</name>
    <dbReference type="NCBI Taxonomy" id="156978"/>
    <lineage>
        <taxon>Bacteria</taxon>
        <taxon>Bacillati</taxon>
        <taxon>Actinomycetota</taxon>
        <taxon>Actinomycetes</taxon>
        <taxon>Mycobacteriales</taxon>
        <taxon>Corynebacteriaceae</taxon>
        <taxon>Corynebacterium</taxon>
    </lineage>
</organism>
<keyword evidence="4" id="KW-1185">Reference proteome</keyword>
<dbReference type="InterPro" id="IPR001387">
    <property type="entry name" value="Cro/C1-type_HTH"/>
</dbReference>
<dbReference type="EMBL" id="LT906467">
    <property type="protein sequence ID" value="SNV69740.1"/>
    <property type="molecule type" value="Genomic_DNA"/>
</dbReference>
<gene>
    <name evidence="2" type="ORF">CIMIT_05550</name>
    <name evidence="3" type="ORF">SAMEA4535761_01176</name>
</gene>
<name>A0A076NR83_9CORY</name>